<dbReference type="Proteomes" id="UP000292362">
    <property type="component" value="Unassembled WGS sequence"/>
</dbReference>
<reference evidence="2 3" key="1">
    <citation type="submission" date="2017-12" db="EMBL/GenBank/DDBJ databases">
        <authorList>
            <person name="Pombert J.-F."/>
            <person name="Haag K.L."/>
            <person name="Ebert D."/>
        </authorList>
    </citation>
    <scope>NUCLEOTIDE SEQUENCE [LARGE SCALE GENOMIC DNA]</scope>
    <source>
        <strain evidence="2">FI-OER-3-3</strain>
    </source>
</reference>
<accession>A0A4Q9L3F2</accession>
<evidence type="ECO:0000313" key="2">
    <source>
        <dbReference type="EMBL" id="TBU02043.1"/>
    </source>
</evidence>
<dbReference type="EMBL" id="PITJ01000570">
    <property type="protein sequence ID" value="TBU02043.1"/>
    <property type="molecule type" value="Genomic_DNA"/>
</dbReference>
<dbReference type="VEuPathDB" id="MicrosporidiaDB:CWI37_0570p0020"/>
<sequence length="452" mass="54123">MKFLRKFYCLVLLYLVQFVFDSSPFNDPHIDYLYGEISKKIKLIFEKVLPKYITEYTNNELYTINLFGLDLSLNRFYIPDYISSQMYSESRIFFTEFICSKEGVLIENRNKLLFEILKSYRNEQKKINLRAYNQINGRDLEFEFISKMNTFEIVNSKSSISDLRNEILEKLKKYESHVSEHIKNKIFKIYIITPFLLKLIDINVLEYTIKELLQIHVIEKDTVILFSRQINDVQMSINKNISYNHFYQLLRKVDSSGNFSVNIEKRILFNKNTCEVYQDNVSDKNDIQNGIIDDLKSKNISTISNLDLKDPMSLIQPVSKPNSDAQILPFLDQSLSFLDLSSSEERRIYREFSSFRINYIFRIFNTEIFRIKLYFQIEQNGRFRYFTLDPIFPRNKQFNQVSMIQYEPATQKLQFKYDDGINHRRDSIAIFFYALNHRFEDEIESLIRLSYE</sequence>
<organism evidence="2 3">
    <name type="scientific">Hamiltosporidium tvaerminnensis</name>
    <dbReference type="NCBI Taxonomy" id="1176355"/>
    <lineage>
        <taxon>Eukaryota</taxon>
        <taxon>Fungi</taxon>
        <taxon>Fungi incertae sedis</taxon>
        <taxon>Microsporidia</taxon>
        <taxon>Dubosqiidae</taxon>
        <taxon>Hamiltosporidium</taxon>
    </lineage>
</organism>
<feature type="chain" id="PRO_5020390945" evidence="1">
    <location>
        <begin position="25"/>
        <end position="452"/>
    </location>
</feature>
<keyword evidence="1" id="KW-0732">Signal</keyword>
<protein>
    <submittedName>
        <fullName evidence="2">Uncharacterized protein</fullName>
    </submittedName>
</protein>
<gene>
    <name evidence="2" type="ORF">CWI37_0570p0020</name>
</gene>
<comment type="caution">
    <text evidence="2">The sequence shown here is derived from an EMBL/GenBank/DDBJ whole genome shotgun (WGS) entry which is preliminary data.</text>
</comment>
<name>A0A4Q9L3F2_9MICR</name>
<feature type="signal peptide" evidence="1">
    <location>
        <begin position="1"/>
        <end position="24"/>
    </location>
</feature>
<evidence type="ECO:0000256" key="1">
    <source>
        <dbReference type="SAM" id="SignalP"/>
    </source>
</evidence>
<evidence type="ECO:0000313" key="3">
    <source>
        <dbReference type="Proteomes" id="UP000292362"/>
    </source>
</evidence>
<proteinExistence type="predicted"/>
<dbReference type="AlphaFoldDB" id="A0A4Q9L3F2"/>